<gene>
    <name evidence="2" type="ORF">ACFQLX_01705</name>
</gene>
<reference evidence="3" key="1">
    <citation type="journal article" date="2019" name="Int. J. Syst. Evol. Microbiol.">
        <title>The Global Catalogue of Microorganisms (GCM) 10K type strain sequencing project: providing services to taxonomists for standard genome sequencing and annotation.</title>
        <authorList>
            <consortium name="The Broad Institute Genomics Platform"/>
            <consortium name="The Broad Institute Genome Sequencing Center for Infectious Disease"/>
            <person name="Wu L."/>
            <person name="Ma J."/>
        </authorList>
    </citation>
    <scope>NUCLEOTIDE SEQUENCE [LARGE SCALE GENOMIC DNA]</scope>
    <source>
        <strain evidence="3">CGMCC 1.13681</strain>
    </source>
</reference>
<protein>
    <submittedName>
        <fullName evidence="2">CRISPR-associated endoribonuclease Cas6</fullName>
    </submittedName>
</protein>
<sequence>MEFGSPLPEVVEALGTALAATPVLAWGATAFLVDGVEIVEDRPFSSGYAVFRTSTPVIMKGSGLDATGKRTTRQSWRLPGEPEWDSYVENNLRRKADTLGLDREVSLEQVTWVGPKRSFAVSASNGPGGKKPGARVEVTVSGDPRTLTALADWGLGQGNSTGFGWISL</sequence>
<dbReference type="EMBL" id="JBHSZO010000002">
    <property type="protein sequence ID" value="MFC7216892.1"/>
    <property type="molecule type" value="Genomic_DNA"/>
</dbReference>
<dbReference type="Gene3D" id="3.30.70.1900">
    <property type="match status" value="1"/>
</dbReference>
<proteinExistence type="predicted"/>
<organism evidence="2 3">
    <name type="scientific">Streptomyces polyrhachis</name>
    <dbReference type="NCBI Taxonomy" id="1282885"/>
    <lineage>
        <taxon>Bacteria</taxon>
        <taxon>Bacillati</taxon>
        <taxon>Actinomycetota</taxon>
        <taxon>Actinomycetes</taxon>
        <taxon>Kitasatosporales</taxon>
        <taxon>Streptomycetaceae</taxon>
        <taxon>Streptomyces</taxon>
    </lineage>
</organism>
<evidence type="ECO:0000313" key="3">
    <source>
        <dbReference type="Proteomes" id="UP001596413"/>
    </source>
</evidence>
<evidence type="ECO:0000259" key="1">
    <source>
        <dbReference type="Pfam" id="PF01881"/>
    </source>
</evidence>
<keyword evidence="3" id="KW-1185">Reference proteome</keyword>
<evidence type="ECO:0000313" key="2">
    <source>
        <dbReference type="EMBL" id="MFC7216892.1"/>
    </source>
</evidence>
<name>A0ABW2G7Z4_9ACTN</name>
<dbReference type="Pfam" id="PF01881">
    <property type="entry name" value="Cas_Cas6_C"/>
    <property type="match status" value="1"/>
</dbReference>
<dbReference type="Proteomes" id="UP001596413">
    <property type="component" value="Unassembled WGS sequence"/>
</dbReference>
<feature type="domain" description="CRISPR associated protein Cas6 C-terminal" evidence="1">
    <location>
        <begin position="43"/>
        <end position="167"/>
    </location>
</feature>
<dbReference type="RefSeq" id="WP_386410960.1">
    <property type="nucleotide sequence ID" value="NZ_JBHSZO010000002.1"/>
</dbReference>
<accession>A0ABW2G7Z4</accession>
<dbReference type="InterPro" id="IPR049435">
    <property type="entry name" value="Cas_Cas6_C"/>
</dbReference>
<comment type="caution">
    <text evidence="2">The sequence shown here is derived from an EMBL/GenBank/DDBJ whole genome shotgun (WGS) entry which is preliminary data.</text>
</comment>